<dbReference type="AlphaFoldDB" id="A0A918FEV6"/>
<reference evidence="2" key="1">
    <citation type="journal article" date="2014" name="Int. J. Syst. Evol. Microbiol.">
        <title>Complete genome sequence of Corynebacterium casei LMG S-19264T (=DSM 44701T), isolated from a smear-ripened cheese.</title>
        <authorList>
            <consortium name="US DOE Joint Genome Institute (JGI-PGF)"/>
            <person name="Walter F."/>
            <person name="Albersmeier A."/>
            <person name="Kalinowski J."/>
            <person name="Ruckert C."/>
        </authorList>
    </citation>
    <scope>NUCLEOTIDE SEQUENCE</scope>
    <source>
        <strain evidence="2">JCM 4346</strain>
    </source>
</reference>
<reference evidence="2" key="2">
    <citation type="submission" date="2020-09" db="EMBL/GenBank/DDBJ databases">
        <authorList>
            <person name="Sun Q."/>
            <person name="Ohkuma M."/>
        </authorList>
    </citation>
    <scope>NUCLEOTIDE SEQUENCE</scope>
    <source>
        <strain evidence="2">JCM 4346</strain>
    </source>
</reference>
<accession>A0A918FEV6</accession>
<feature type="transmembrane region" description="Helical" evidence="1">
    <location>
        <begin position="12"/>
        <end position="35"/>
    </location>
</feature>
<dbReference type="EMBL" id="BMSX01000013">
    <property type="protein sequence ID" value="GGR30804.1"/>
    <property type="molecule type" value="Genomic_DNA"/>
</dbReference>
<name>A0A918FEV6_9ACTN</name>
<keyword evidence="1" id="KW-0472">Membrane</keyword>
<evidence type="ECO:0000313" key="2">
    <source>
        <dbReference type="EMBL" id="GGR30804.1"/>
    </source>
</evidence>
<organism evidence="2 3">
    <name type="scientific">Streptomyces aurantiogriseus</name>
    <dbReference type="NCBI Taxonomy" id="66870"/>
    <lineage>
        <taxon>Bacteria</taxon>
        <taxon>Bacillati</taxon>
        <taxon>Actinomycetota</taxon>
        <taxon>Actinomycetes</taxon>
        <taxon>Kitasatosporales</taxon>
        <taxon>Streptomycetaceae</taxon>
        <taxon>Streptomyces</taxon>
    </lineage>
</organism>
<comment type="caution">
    <text evidence="2">The sequence shown here is derived from an EMBL/GenBank/DDBJ whole genome shotgun (WGS) entry which is preliminary data.</text>
</comment>
<gene>
    <name evidence="2" type="ORF">GCM10010251_53570</name>
</gene>
<dbReference type="RefSeq" id="WP_189940288.1">
    <property type="nucleotide sequence ID" value="NZ_BMSX01000013.1"/>
</dbReference>
<proteinExistence type="predicted"/>
<keyword evidence="1" id="KW-1133">Transmembrane helix</keyword>
<keyword evidence="1" id="KW-0812">Transmembrane</keyword>
<sequence length="261" mass="28601">MGVIDSQWWSLWWPWLVVWAVTAAALAVLARHALLRLGLLRRRRRGGGRTVHGMCFFLHEKRVMDLYQYGGFSAALEAEVADRTNVNAGAGLFARLGFGGLGGAHREVTKERVTAYIQQSTPITVIRLLMDTMRKEDAVVDADLTTGVVTPNRALADTLDDQDGDGRVPLTAVGVASAFVSITGRFTARRAENGDIVLRAQYGTGQPAAQVRITCEAAGVREGFHNADYFTGEFQARCLGKVPTWNRERGELTLNPIAIFL</sequence>
<evidence type="ECO:0000313" key="3">
    <source>
        <dbReference type="Proteomes" id="UP000658320"/>
    </source>
</evidence>
<keyword evidence="3" id="KW-1185">Reference proteome</keyword>
<protein>
    <submittedName>
        <fullName evidence="2">Uncharacterized protein</fullName>
    </submittedName>
</protein>
<evidence type="ECO:0000256" key="1">
    <source>
        <dbReference type="SAM" id="Phobius"/>
    </source>
</evidence>
<dbReference type="Proteomes" id="UP000658320">
    <property type="component" value="Unassembled WGS sequence"/>
</dbReference>